<proteinExistence type="predicted"/>
<comment type="caution">
    <text evidence="1">The sequence shown here is derived from an EMBL/GenBank/DDBJ whole genome shotgun (WGS) entry which is preliminary data.</text>
</comment>
<reference evidence="1" key="1">
    <citation type="submission" date="2023-06" db="EMBL/GenBank/DDBJ databases">
        <authorList>
            <consortium name="Lawrence Berkeley National Laboratory"/>
            <person name="Ahrendt S."/>
            <person name="Sahu N."/>
            <person name="Indic B."/>
            <person name="Wong-Bajracharya J."/>
            <person name="Merenyi Z."/>
            <person name="Ke H.-M."/>
            <person name="Monk M."/>
            <person name="Kocsube S."/>
            <person name="Drula E."/>
            <person name="Lipzen A."/>
            <person name="Balint B."/>
            <person name="Henrissat B."/>
            <person name="Andreopoulos B."/>
            <person name="Martin F.M."/>
            <person name="Harder C.B."/>
            <person name="Rigling D."/>
            <person name="Ford K.L."/>
            <person name="Foster G.D."/>
            <person name="Pangilinan J."/>
            <person name="Papanicolaou A."/>
            <person name="Barry K."/>
            <person name="LaButti K."/>
            <person name="Viragh M."/>
            <person name="Koriabine M."/>
            <person name="Yan M."/>
            <person name="Riley R."/>
            <person name="Champramary S."/>
            <person name="Plett K.L."/>
            <person name="Tsai I.J."/>
            <person name="Slot J."/>
            <person name="Sipos G."/>
            <person name="Plett J."/>
            <person name="Nagy L.G."/>
            <person name="Grigoriev I.V."/>
        </authorList>
    </citation>
    <scope>NUCLEOTIDE SEQUENCE</scope>
    <source>
        <strain evidence="1">FPL87.14</strain>
    </source>
</reference>
<accession>A0AA39JI18</accession>
<evidence type="ECO:0000313" key="2">
    <source>
        <dbReference type="Proteomes" id="UP001175226"/>
    </source>
</evidence>
<dbReference type="EMBL" id="JAUEPT010000029">
    <property type="protein sequence ID" value="KAK0441699.1"/>
    <property type="molecule type" value="Genomic_DNA"/>
</dbReference>
<sequence>MSTTNQLQFHIHAFLLLRCKRPLGFNQRLHPSLIITGMHCPMGDNTIALQQTSMSLFKSSIHPMSLSDFMSITDGKALHLCQARQEDHLLPSSSDDARISHSRPSEYHGVHHHFLPLPWPENRCCALAISWKWWALAWCLRFVPTIVPVLLSLFGLRPDIPHEESLLCATHSIV</sequence>
<protein>
    <submittedName>
        <fullName evidence="1">Uncharacterized protein</fullName>
    </submittedName>
</protein>
<organism evidence="1 2">
    <name type="scientific">Armillaria borealis</name>
    <dbReference type="NCBI Taxonomy" id="47425"/>
    <lineage>
        <taxon>Eukaryota</taxon>
        <taxon>Fungi</taxon>
        <taxon>Dikarya</taxon>
        <taxon>Basidiomycota</taxon>
        <taxon>Agaricomycotina</taxon>
        <taxon>Agaricomycetes</taxon>
        <taxon>Agaricomycetidae</taxon>
        <taxon>Agaricales</taxon>
        <taxon>Marasmiineae</taxon>
        <taxon>Physalacriaceae</taxon>
        <taxon>Armillaria</taxon>
    </lineage>
</organism>
<dbReference type="AlphaFoldDB" id="A0AA39JI18"/>
<evidence type="ECO:0000313" key="1">
    <source>
        <dbReference type="EMBL" id="KAK0441699.1"/>
    </source>
</evidence>
<gene>
    <name evidence="1" type="ORF">EV421DRAFT_1812290</name>
</gene>
<keyword evidence="2" id="KW-1185">Reference proteome</keyword>
<dbReference type="Proteomes" id="UP001175226">
    <property type="component" value="Unassembled WGS sequence"/>
</dbReference>
<name>A0AA39JI18_9AGAR</name>